<name>A0A9W9V5L0_9EURO</name>
<sequence>MEELPALVDFLIDDPEGERLSAEIAEAGYTWSTQVPRKINISIHLCRLFIELADLYDLVDPESDGFKLARDRML</sequence>
<keyword evidence="2" id="KW-1185">Reference proteome</keyword>
<protein>
    <submittedName>
        <fullName evidence="1">Uncharacterized protein</fullName>
    </submittedName>
</protein>
<dbReference type="OrthoDB" id="202415at2759"/>
<proteinExistence type="predicted"/>
<reference evidence="1" key="1">
    <citation type="submission" date="2022-12" db="EMBL/GenBank/DDBJ databases">
        <authorList>
            <person name="Petersen C."/>
        </authorList>
    </citation>
    <scope>NUCLEOTIDE SEQUENCE</scope>
    <source>
        <strain evidence="1">IBT 29677</strain>
    </source>
</reference>
<dbReference type="RefSeq" id="XP_056480805.1">
    <property type="nucleotide sequence ID" value="XM_056638816.1"/>
</dbReference>
<reference evidence="1" key="2">
    <citation type="journal article" date="2023" name="IMA Fungus">
        <title>Comparative genomic study of the Penicillium genus elucidates a diverse pangenome and 15 lateral gene transfer events.</title>
        <authorList>
            <person name="Petersen C."/>
            <person name="Sorensen T."/>
            <person name="Nielsen M.R."/>
            <person name="Sondergaard T.E."/>
            <person name="Sorensen J.L."/>
            <person name="Fitzpatrick D.A."/>
            <person name="Frisvad J.C."/>
            <person name="Nielsen K.L."/>
        </authorList>
    </citation>
    <scope>NUCLEOTIDE SEQUENCE</scope>
    <source>
        <strain evidence="1">IBT 29677</strain>
    </source>
</reference>
<comment type="caution">
    <text evidence="1">The sequence shown here is derived from an EMBL/GenBank/DDBJ whole genome shotgun (WGS) entry which is preliminary data.</text>
</comment>
<dbReference type="GeneID" id="81377796"/>
<evidence type="ECO:0000313" key="2">
    <source>
        <dbReference type="Proteomes" id="UP001147747"/>
    </source>
</evidence>
<accession>A0A9W9V5L0</accession>
<organism evidence="1 2">
    <name type="scientific">Penicillium cosmopolitanum</name>
    <dbReference type="NCBI Taxonomy" id="1131564"/>
    <lineage>
        <taxon>Eukaryota</taxon>
        <taxon>Fungi</taxon>
        <taxon>Dikarya</taxon>
        <taxon>Ascomycota</taxon>
        <taxon>Pezizomycotina</taxon>
        <taxon>Eurotiomycetes</taxon>
        <taxon>Eurotiomycetidae</taxon>
        <taxon>Eurotiales</taxon>
        <taxon>Aspergillaceae</taxon>
        <taxon>Penicillium</taxon>
    </lineage>
</organism>
<dbReference type="AlphaFoldDB" id="A0A9W9V5L0"/>
<dbReference type="EMBL" id="JAPZBU010000013">
    <property type="protein sequence ID" value="KAJ5369567.1"/>
    <property type="molecule type" value="Genomic_DNA"/>
</dbReference>
<gene>
    <name evidence="1" type="ORF">N7509_014179</name>
</gene>
<dbReference type="Proteomes" id="UP001147747">
    <property type="component" value="Unassembled WGS sequence"/>
</dbReference>
<evidence type="ECO:0000313" key="1">
    <source>
        <dbReference type="EMBL" id="KAJ5369567.1"/>
    </source>
</evidence>